<dbReference type="PANTHER" id="PTHR19305">
    <property type="entry name" value="SYNAPTOSOMAL ASSOCIATED PROTEIN"/>
    <property type="match status" value="1"/>
</dbReference>
<keyword evidence="2" id="KW-0771">Synaptosome</keyword>
<keyword evidence="5" id="KW-0175">Coiled coil</keyword>
<accession>A0A914VZQ5</accession>
<dbReference type="GO" id="GO:0019905">
    <property type="term" value="F:syntaxin binding"/>
    <property type="evidence" value="ECO:0007669"/>
    <property type="project" value="TreeGrafter"/>
</dbReference>
<dbReference type="Gene3D" id="1.20.5.110">
    <property type="match status" value="2"/>
</dbReference>
<evidence type="ECO:0000313" key="9">
    <source>
        <dbReference type="Proteomes" id="UP000887566"/>
    </source>
</evidence>
<keyword evidence="9" id="KW-1185">Reference proteome</keyword>
<comment type="subcellular location">
    <subcellularLocation>
        <location evidence="6">Synapse</location>
        <location evidence="6">Synaptosome</location>
    </subcellularLocation>
</comment>
<dbReference type="GO" id="GO:0098793">
    <property type="term" value="C:presynapse"/>
    <property type="evidence" value="ECO:0007669"/>
    <property type="project" value="GOC"/>
</dbReference>
<protein>
    <recommendedName>
        <fullName evidence="7">Synaptosomal-associated protein</fullName>
    </recommendedName>
</protein>
<sequence length="206" mass="23447">MKTNKTVGDIEQEINCVADESLASTRRMVAYVEEANTTGINTLALLDDQGATLERVEGSLHVINEQMRETQTHLEKFQKCCGLCVLPCNRRKRYENAPQSSAGWHRSSKKAVISEQPRIVARNNDNRRRSQTGYFTRITNDDREEEMDQNLSTVDTIVENLHKIATDMHVDITQQNELIDRVSGLVDANKDRMDDTNKRVSILIAK</sequence>
<dbReference type="InterPro" id="IPR000928">
    <property type="entry name" value="SNAP-25_dom"/>
</dbReference>
<evidence type="ECO:0000313" key="10">
    <source>
        <dbReference type="WBParaSite" id="PSAMB.scaffold2734size25912.g18931.t1"/>
    </source>
</evidence>
<dbReference type="InterPro" id="IPR000727">
    <property type="entry name" value="T_SNARE_dom"/>
</dbReference>
<organism evidence="9 10">
    <name type="scientific">Plectus sambesii</name>
    <dbReference type="NCBI Taxonomy" id="2011161"/>
    <lineage>
        <taxon>Eukaryota</taxon>
        <taxon>Metazoa</taxon>
        <taxon>Ecdysozoa</taxon>
        <taxon>Nematoda</taxon>
        <taxon>Chromadorea</taxon>
        <taxon>Plectida</taxon>
        <taxon>Plectina</taxon>
        <taxon>Plectoidea</taxon>
        <taxon>Plectidae</taxon>
        <taxon>Plectus</taxon>
    </lineage>
</organism>
<dbReference type="SUPFAM" id="SSF58038">
    <property type="entry name" value="SNARE fusion complex"/>
    <property type="match status" value="2"/>
</dbReference>
<dbReference type="Pfam" id="PF00835">
    <property type="entry name" value="SNAP-25"/>
    <property type="match status" value="1"/>
</dbReference>
<dbReference type="PROSITE" id="PS50192">
    <property type="entry name" value="T_SNARE"/>
    <property type="match status" value="2"/>
</dbReference>
<proteinExistence type="inferred from homology"/>
<evidence type="ECO:0000256" key="2">
    <source>
        <dbReference type="ARBA" id="ARBA00022599"/>
    </source>
</evidence>
<evidence type="ECO:0000256" key="6">
    <source>
        <dbReference type="ARBA" id="ARBA00034102"/>
    </source>
</evidence>
<dbReference type="GO" id="GO:0005484">
    <property type="term" value="F:SNAP receptor activity"/>
    <property type="evidence" value="ECO:0007669"/>
    <property type="project" value="TreeGrafter"/>
</dbReference>
<keyword evidence="4" id="KW-0770">Synapse</keyword>
<evidence type="ECO:0000256" key="3">
    <source>
        <dbReference type="ARBA" id="ARBA00022737"/>
    </source>
</evidence>
<evidence type="ECO:0000256" key="7">
    <source>
        <dbReference type="RuleBase" id="RU003496"/>
    </source>
</evidence>
<evidence type="ECO:0000259" key="8">
    <source>
        <dbReference type="PROSITE" id="PS50192"/>
    </source>
</evidence>
<dbReference type="PANTHER" id="PTHR19305:SF10">
    <property type="entry name" value="T-SNARE PROTEIN AEX-4"/>
    <property type="match status" value="1"/>
</dbReference>
<comment type="similarity">
    <text evidence="1 7">Belongs to the SNAP-25 family.</text>
</comment>
<dbReference type="GO" id="GO:0031629">
    <property type="term" value="P:synaptic vesicle fusion to presynaptic active zone membrane"/>
    <property type="evidence" value="ECO:0007669"/>
    <property type="project" value="TreeGrafter"/>
</dbReference>
<dbReference type="GO" id="GO:0016082">
    <property type="term" value="P:synaptic vesicle priming"/>
    <property type="evidence" value="ECO:0007669"/>
    <property type="project" value="TreeGrafter"/>
</dbReference>
<evidence type="ECO:0000256" key="1">
    <source>
        <dbReference type="ARBA" id="ARBA00009480"/>
    </source>
</evidence>
<dbReference type="Proteomes" id="UP000887566">
    <property type="component" value="Unplaced"/>
</dbReference>
<reference evidence="10" key="1">
    <citation type="submission" date="2022-11" db="UniProtKB">
        <authorList>
            <consortium name="WormBaseParasite"/>
        </authorList>
    </citation>
    <scope>IDENTIFICATION</scope>
</reference>
<dbReference type="WBParaSite" id="PSAMB.scaffold2734size25912.g18931.t1">
    <property type="protein sequence ID" value="PSAMB.scaffold2734size25912.g18931.t1"/>
    <property type="gene ID" value="PSAMB.scaffold2734size25912.g18931"/>
</dbReference>
<dbReference type="GO" id="GO:0031201">
    <property type="term" value="C:SNARE complex"/>
    <property type="evidence" value="ECO:0007669"/>
    <property type="project" value="TreeGrafter"/>
</dbReference>
<dbReference type="AlphaFoldDB" id="A0A914VZQ5"/>
<keyword evidence="3" id="KW-0677">Repeat</keyword>
<name>A0A914VZQ5_9BILA</name>
<evidence type="ECO:0000256" key="4">
    <source>
        <dbReference type="ARBA" id="ARBA00023018"/>
    </source>
</evidence>
<evidence type="ECO:0000256" key="5">
    <source>
        <dbReference type="ARBA" id="ARBA00023054"/>
    </source>
</evidence>
<feature type="domain" description="T-SNARE coiled-coil homology" evidence="8">
    <location>
        <begin position="15"/>
        <end position="77"/>
    </location>
</feature>
<feature type="domain" description="T-SNARE coiled-coil homology" evidence="8">
    <location>
        <begin position="141"/>
        <end position="203"/>
    </location>
</feature>
<dbReference type="SMART" id="SM00397">
    <property type="entry name" value="t_SNARE"/>
    <property type="match status" value="2"/>
</dbReference>
<dbReference type="GO" id="GO:0043005">
    <property type="term" value="C:neuron projection"/>
    <property type="evidence" value="ECO:0007669"/>
    <property type="project" value="UniProtKB-KW"/>
</dbReference>
<dbReference type="GO" id="GO:0005886">
    <property type="term" value="C:plasma membrane"/>
    <property type="evidence" value="ECO:0007669"/>
    <property type="project" value="TreeGrafter"/>
</dbReference>